<organism evidence="1">
    <name type="scientific">Anguilla anguilla</name>
    <name type="common">European freshwater eel</name>
    <name type="synonym">Muraena anguilla</name>
    <dbReference type="NCBI Taxonomy" id="7936"/>
    <lineage>
        <taxon>Eukaryota</taxon>
        <taxon>Metazoa</taxon>
        <taxon>Chordata</taxon>
        <taxon>Craniata</taxon>
        <taxon>Vertebrata</taxon>
        <taxon>Euteleostomi</taxon>
        <taxon>Actinopterygii</taxon>
        <taxon>Neopterygii</taxon>
        <taxon>Teleostei</taxon>
        <taxon>Anguilliformes</taxon>
        <taxon>Anguillidae</taxon>
        <taxon>Anguilla</taxon>
    </lineage>
</organism>
<name>A0A0E9R5Y1_ANGAN</name>
<accession>A0A0E9R5Y1</accession>
<dbReference type="EMBL" id="GBXM01084053">
    <property type="protein sequence ID" value="JAH24524.1"/>
    <property type="molecule type" value="Transcribed_RNA"/>
</dbReference>
<reference evidence="1" key="1">
    <citation type="submission" date="2014-11" db="EMBL/GenBank/DDBJ databases">
        <authorList>
            <person name="Amaro Gonzalez C."/>
        </authorList>
    </citation>
    <scope>NUCLEOTIDE SEQUENCE</scope>
</reference>
<sequence>MANSCKGPPPRTSPLSFGQLWEALFAAVKNMSIMGGSISFSCSQFSKLLKFINYNNNKKSYNIMDSEFQIISSIGLI</sequence>
<evidence type="ECO:0000313" key="1">
    <source>
        <dbReference type="EMBL" id="JAH24524.1"/>
    </source>
</evidence>
<reference evidence="1" key="2">
    <citation type="journal article" date="2015" name="Fish Shellfish Immunol.">
        <title>Early steps in the European eel (Anguilla anguilla)-Vibrio vulnificus interaction in the gills: Role of the RtxA13 toxin.</title>
        <authorList>
            <person name="Callol A."/>
            <person name="Pajuelo D."/>
            <person name="Ebbesson L."/>
            <person name="Teles M."/>
            <person name="MacKenzie S."/>
            <person name="Amaro C."/>
        </authorList>
    </citation>
    <scope>NUCLEOTIDE SEQUENCE</scope>
</reference>
<proteinExistence type="predicted"/>
<dbReference type="AlphaFoldDB" id="A0A0E9R5Y1"/>
<protein>
    <submittedName>
        <fullName evidence="1">Uncharacterized protein</fullName>
    </submittedName>
</protein>